<reference evidence="2 3" key="2">
    <citation type="submission" date="2018-06" db="EMBL/GenBank/DDBJ databases">
        <title>Sequencing of bacterial isolates from soil warming experiment in Harvard Forest, Massachusetts, USA.</title>
        <authorList>
            <person name="Deangelis K.PhD."/>
        </authorList>
    </citation>
    <scope>NUCLEOTIDE SEQUENCE [LARGE SCALE GENOMIC DNA]</scope>
    <source>
        <strain evidence="2 3">GAS496</strain>
    </source>
</reference>
<evidence type="ECO:0000313" key="2">
    <source>
        <dbReference type="EMBL" id="PXW99886.1"/>
    </source>
</evidence>
<protein>
    <submittedName>
        <fullName evidence="2">Uncharacterized protein</fullName>
    </submittedName>
</protein>
<evidence type="ECO:0000256" key="1">
    <source>
        <dbReference type="SAM" id="MobiDB-lite"/>
    </source>
</evidence>
<name>A0A318H6N6_9MYCO</name>
<comment type="caution">
    <text evidence="2">The sequence shown here is derived from an EMBL/GenBank/DDBJ whole genome shotgun (WGS) entry which is preliminary data.</text>
</comment>
<reference evidence="3" key="1">
    <citation type="submission" date="2018-05" db="EMBL/GenBank/DDBJ databases">
        <authorList>
            <person name="Deangelis K."/>
            <person name="Huntemann M."/>
            <person name="Clum A."/>
            <person name="Pillay M."/>
            <person name="Palaniappan K."/>
            <person name="Varghese N."/>
            <person name="Mikhailova N."/>
            <person name="Stamatis D."/>
            <person name="Reddy T."/>
            <person name="Daum C."/>
            <person name="Shapiro N."/>
            <person name="Ivanova N."/>
            <person name="Kyrpides N."/>
            <person name="Woyke T."/>
        </authorList>
    </citation>
    <scope>NUCLEOTIDE SEQUENCE [LARGE SCALE GENOMIC DNA]</scope>
    <source>
        <strain evidence="3">GAS496</strain>
    </source>
</reference>
<dbReference type="AlphaFoldDB" id="A0A318H6N6"/>
<proteinExistence type="predicted"/>
<organism evidence="2 3">
    <name type="scientific">Mycolicibacterium moriokaense</name>
    <dbReference type="NCBI Taxonomy" id="39691"/>
    <lineage>
        <taxon>Bacteria</taxon>
        <taxon>Bacillati</taxon>
        <taxon>Actinomycetota</taxon>
        <taxon>Actinomycetes</taxon>
        <taxon>Mycobacteriales</taxon>
        <taxon>Mycobacteriaceae</taxon>
        <taxon>Mycolicibacterium</taxon>
    </lineage>
</organism>
<sequence>MRLEKGPNAAEGIEMTKFGFATLIASGLTAAVLGFPGPAQADILTTPTLPHYSVDNHDEVSTTNGFVDRPF</sequence>
<dbReference type="RefSeq" id="WP_220032554.1">
    <property type="nucleotide sequence ID" value="NZ_QJJU01000038.1"/>
</dbReference>
<accession>A0A318H6N6</accession>
<feature type="region of interest" description="Disordered" evidence="1">
    <location>
        <begin position="52"/>
        <end position="71"/>
    </location>
</feature>
<dbReference type="Proteomes" id="UP000247781">
    <property type="component" value="Unassembled WGS sequence"/>
</dbReference>
<keyword evidence="3" id="KW-1185">Reference proteome</keyword>
<gene>
    <name evidence="2" type="ORF">C8E89_1383</name>
</gene>
<dbReference type="EMBL" id="QJJU01000038">
    <property type="protein sequence ID" value="PXW99886.1"/>
    <property type="molecule type" value="Genomic_DNA"/>
</dbReference>
<evidence type="ECO:0000313" key="3">
    <source>
        <dbReference type="Proteomes" id="UP000247781"/>
    </source>
</evidence>